<protein>
    <submittedName>
        <fullName evidence="2">Uncharacterized protein</fullName>
    </submittedName>
</protein>
<keyword evidence="3" id="KW-1185">Reference proteome</keyword>
<feature type="chain" id="PRO_5047008313" evidence="1">
    <location>
        <begin position="23"/>
        <end position="57"/>
    </location>
</feature>
<evidence type="ECO:0000313" key="2">
    <source>
        <dbReference type="EMBL" id="GGN95775.1"/>
    </source>
</evidence>
<evidence type="ECO:0000256" key="1">
    <source>
        <dbReference type="SAM" id="SignalP"/>
    </source>
</evidence>
<dbReference type="RefSeq" id="WP_018977485.1">
    <property type="nucleotide sequence ID" value="NZ_BMLN01000003.1"/>
</dbReference>
<proteinExistence type="predicted"/>
<comment type="caution">
    <text evidence="2">The sequence shown here is derived from an EMBL/GenBank/DDBJ whole genome shotgun (WGS) entry which is preliminary data.</text>
</comment>
<organism evidence="2 3">
    <name type="scientific">Saccharibacillus kuerlensis</name>
    <dbReference type="NCBI Taxonomy" id="459527"/>
    <lineage>
        <taxon>Bacteria</taxon>
        <taxon>Bacillati</taxon>
        <taxon>Bacillota</taxon>
        <taxon>Bacilli</taxon>
        <taxon>Bacillales</taxon>
        <taxon>Paenibacillaceae</taxon>
        <taxon>Saccharibacillus</taxon>
    </lineage>
</organism>
<dbReference type="EMBL" id="BMLN01000003">
    <property type="protein sequence ID" value="GGN95775.1"/>
    <property type="molecule type" value="Genomic_DNA"/>
</dbReference>
<evidence type="ECO:0000313" key="3">
    <source>
        <dbReference type="Proteomes" id="UP000606653"/>
    </source>
</evidence>
<name>A0ABQ2KXG1_9BACL</name>
<sequence>MKKQLAKFVVMFGVFAVITASTALTSSSAVGTIELTGEAQFFEISGVAGGTSGIGAW</sequence>
<keyword evidence="1" id="KW-0732">Signal</keyword>
<gene>
    <name evidence="2" type="ORF">GCM10010969_11980</name>
</gene>
<feature type="signal peptide" evidence="1">
    <location>
        <begin position="1"/>
        <end position="22"/>
    </location>
</feature>
<accession>A0ABQ2KXG1</accession>
<dbReference type="Proteomes" id="UP000606653">
    <property type="component" value="Unassembled WGS sequence"/>
</dbReference>
<reference evidence="3" key="1">
    <citation type="journal article" date="2019" name="Int. J. Syst. Evol. Microbiol.">
        <title>The Global Catalogue of Microorganisms (GCM) 10K type strain sequencing project: providing services to taxonomists for standard genome sequencing and annotation.</title>
        <authorList>
            <consortium name="The Broad Institute Genomics Platform"/>
            <consortium name="The Broad Institute Genome Sequencing Center for Infectious Disease"/>
            <person name="Wu L."/>
            <person name="Ma J."/>
        </authorList>
    </citation>
    <scope>NUCLEOTIDE SEQUENCE [LARGE SCALE GENOMIC DNA]</scope>
    <source>
        <strain evidence="3">CGMCC 1.6964</strain>
    </source>
</reference>